<organism evidence="1 2">
    <name type="scientific">Ricinus communis</name>
    <name type="common">Castor bean</name>
    <dbReference type="NCBI Taxonomy" id="3988"/>
    <lineage>
        <taxon>Eukaryota</taxon>
        <taxon>Viridiplantae</taxon>
        <taxon>Streptophyta</taxon>
        <taxon>Embryophyta</taxon>
        <taxon>Tracheophyta</taxon>
        <taxon>Spermatophyta</taxon>
        <taxon>Magnoliopsida</taxon>
        <taxon>eudicotyledons</taxon>
        <taxon>Gunneridae</taxon>
        <taxon>Pentapetalae</taxon>
        <taxon>rosids</taxon>
        <taxon>fabids</taxon>
        <taxon>Malpighiales</taxon>
        <taxon>Euphorbiaceae</taxon>
        <taxon>Acalyphoideae</taxon>
        <taxon>Acalypheae</taxon>
        <taxon>Ricinus</taxon>
    </lineage>
</organism>
<dbReference type="EMBL" id="EQ974655">
    <property type="protein sequence ID" value="EEF28400.1"/>
    <property type="molecule type" value="Genomic_DNA"/>
</dbReference>
<evidence type="ECO:0000313" key="2">
    <source>
        <dbReference type="Proteomes" id="UP000008311"/>
    </source>
</evidence>
<sequence length="168" mass="19622">MVSLLRLKDVSNLIFHIWVKQFLWRIDLNSLPCLANLARRGISVDVMCSWCGHEFEDQLYSLNDYPISRSYWLASPLGIQSDQVPATDVRMWLDSVASLKDDQLLETFSVLLWNCWALKNQQVSWELELLFAIRVDFPLCMQFEGRYKAEEAEKVALLEALRHLQTLQ</sequence>
<reference evidence="2" key="1">
    <citation type="journal article" date="2010" name="Nat. Biotechnol.">
        <title>Draft genome sequence of the oilseed species Ricinus communis.</title>
        <authorList>
            <person name="Chan A.P."/>
            <person name="Crabtree J."/>
            <person name="Zhao Q."/>
            <person name="Lorenzi H."/>
            <person name="Orvis J."/>
            <person name="Puiu D."/>
            <person name="Melake-Berhan A."/>
            <person name="Jones K.M."/>
            <person name="Redman J."/>
            <person name="Chen G."/>
            <person name="Cahoon E.B."/>
            <person name="Gedil M."/>
            <person name="Stanke M."/>
            <person name="Haas B.J."/>
            <person name="Wortman J.R."/>
            <person name="Fraser-Liggett C.M."/>
            <person name="Ravel J."/>
            <person name="Rabinowicz P.D."/>
        </authorList>
    </citation>
    <scope>NUCLEOTIDE SEQUENCE [LARGE SCALE GENOMIC DNA]</scope>
    <source>
        <strain evidence="2">cv. Hale</strain>
    </source>
</reference>
<name>B9T6W1_RICCO</name>
<proteinExistence type="predicted"/>
<keyword evidence="2" id="KW-1185">Reference proteome</keyword>
<dbReference type="AlphaFoldDB" id="B9T6W1"/>
<accession>B9T6W1</accession>
<dbReference type="InParanoid" id="B9T6W1"/>
<evidence type="ECO:0000313" key="1">
    <source>
        <dbReference type="EMBL" id="EEF28400.1"/>
    </source>
</evidence>
<gene>
    <name evidence="1" type="ORF">RCOM_0286950</name>
</gene>
<dbReference type="Proteomes" id="UP000008311">
    <property type="component" value="Unassembled WGS sequence"/>
</dbReference>
<evidence type="ECO:0008006" key="3">
    <source>
        <dbReference type="Google" id="ProtNLM"/>
    </source>
</evidence>
<protein>
    <recommendedName>
        <fullName evidence="3">Reverse transcriptase zinc-binding domain-containing protein</fullName>
    </recommendedName>
</protein>